<evidence type="ECO:0000256" key="7">
    <source>
        <dbReference type="ARBA" id="ARBA00023204"/>
    </source>
</evidence>
<dbReference type="SUPFAM" id="SSF52141">
    <property type="entry name" value="Uracil-DNA glycosylase-like"/>
    <property type="match status" value="1"/>
</dbReference>
<dbReference type="InterPro" id="IPR036895">
    <property type="entry name" value="Uracil-DNA_glycosylase-like_sf"/>
</dbReference>
<dbReference type="Proteomes" id="UP000255508">
    <property type="component" value="Unassembled WGS sequence"/>
</dbReference>
<dbReference type="Pfam" id="PF03167">
    <property type="entry name" value="UDG"/>
    <property type="match status" value="1"/>
</dbReference>
<evidence type="ECO:0000256" key="1">
    <source>
        <dbReference type="ARBA" id="ARBA00022485"/>
    </source>
</evidence>
<evidence type="ECO:0000256" key="4">
    <source>
        <dbReference type="ARBA" id="ARBA00022801"/>
    </source>
</evidence>
<evidence type="ECO:0000256" key="6">
    <source>
        <dbReference type="ARBA" id="ARBA00023014"/>
    </source>
</evidence>
<gene>
    <name evidence="9" type="ORF">DIZ79_14305</name>
</gene>
<keyword evidence="4" id="KW-0378">Hydrolase</keyword>
<reference evidence="9 10" key="1">
    <citation type="journal article" date="2018" name="ISME J.">
        <title>Endosymbiont genomes yield clues of tubeworm success.</title>
        <authorList>
            <person name="Li Y."/>
            <person name="Liles M.R."/>
            <person name="Halanych K.M."/>
        </authorList>
    </citation>
    <scope>NUCLEOTIDE SEQUENCE [LARGE SCALE GENOMIC DNA]</scope>
    <source>
        <strain evidence="9">A1422</strain>
    </source>
</reference>
<evidence type="ECO:0000256" key="3">
    <source>
        <dbReference type="ARBA" id="ARBA00022763"/>
    </source>
</evidence>
<dbReference type="EMBL" id="QFXD01000244">
    <property type="protein sequence ID" value="RDH88812.1"/>
    <property type="molecule type" value="Genomic_DNA"/>
</dbReference>
<dbReference type="GO" id="GO:0046872">
    <property type="term" value="F:metal ion binding"/>
    <property type="evidence" value="ECO:0007669"/>
    <property type="project" value="UniProtKB-KW"/>
</dbReference>
<keyword evidence="2" id="KW-0479">Metal-binding</keyword>
<evidence type="ECO:0000256" key="5">
    <source>
        <dbReference type="ARBA" id="ARBA00023004"/>
    </source>
</evidence>
<proteinExistence type="predicted"/>
<comment type="caution">
    <text evidence="9">The sequence shown here is derived from an EMBL/GenBank/DDBJ whole genome shotgun (WGS) entry which is preliminary data.</text>
</comment>
<feature type="domain" description="Uracil-DNA glycosylase-like" evidence="8">
    <location>
        <begin position="6"/>
        <end position="167"/>
    </location>
</feature>
<evidence type="ECO:0000313" key="9">
    <source>
        <dbReference type="EMBL" id="RDH88812.1"/>
    </source>
</evidence>
<dbReference type="GO" id="GO:0051539">
    <property type="term" value="F:4 iron, 4 sulfur cluster binding"/>
    <property type="evidence" value="ECO:0007669"/>
    <property type="project" value="UniProtKB-KW"/>
</dbReference>
<dbReference type="Gene3D" id="3.40.470.10">
    <property type="entry name" value="Uracil-DNA glycosylase-like domain"/>
    <property type="match status" value="1"/>
</dbReference>
<keyword evidence="1" id="KW-0004">4Fe-4S</keyword>
<dbReference type="SMART" id="SM00987">
    <property type="entry name" value="UreE_C"/>
    <property type="match status" value="1"/>
</dbReference>
<protein>
    <submittedName>
        <fullName evidence="9">Uracil-DNA glycosylase</fullName>
    </submittedName>
</protein>
<dbReference type="GO" id="GO:0006281">
    <property type="term" value="P:DNA repair"/>
    <property type="evidence" value="ECO:0007669"/>
    <property type="project" value="UniProtKB-KW"/>
</dbReference>
<dbReference type="PANTHER" id="PTHR33693:SF1">
    <property type="entry name" value="TYPE-4 URACIL-DNA GLYCOSYLASE"/>
    <property type="match status" value="1"/>
</dbReference>
<dbReference type="CDD" id="cd10033">
    <property type="entry name" value="UDG_like"/>
    <property type="match status" value="1"/>
</dbReference>
<dbReference type="GO" id="GO:0097506">
    <property type="term" value="F:deaminated base DNA N-glycosylase activity"/>
    <property type="evidence" value="ECO:0007669"/>
    <property type="project" value="UniProtKB-ARBA"/>
</dbReference>
<keyword evidence="5" id="KW-0408">Iron</keyword>
<evidence type="ECO:0000313" key="10">
    <source>
        <dbReference type="Proteomes" id="UP000255508"/>
    </source>
</evidence>
<keyword evidence="7" id="KW-0234">DNA repair</keyword>
<organism evidence="9 10">
    <name type="scientific">endosymbiont of Lamellibrachia luymesi</name>
    <dbReference type="NCBI Taxonomy" id="2200907"/>
    <lineage>
        <taxon>Bacteria</taxon>
        <taxon>Pseudomonadati</taxon>
        <taxon>Pseudomonadota</taxon>
        <taxon>Gammaproteobacteria</taxon>
        <taxon>sulfur-oxidizing symbionts</taxon>
    </lineage>
</organism>
<dbReference type="InterPro" id="IPR005122">
    <property type="entry name" value="Uracil-DNA_glycosylase-like"/>
</dbReference>
<keyword evidence="3" id="KW-0227">DNA damage</keyword>
<evidence type="ECO:0000256" key="2">
    <source>
        <dbReference type="ARBA" id="ARBA00022723"/>
    </source>
</evidence>
<accession>A0A370DU15</accession>
<dbReference type="PANTHER" id="PTHR33693">
    <property type="entry name" value="TYPE-5 URACIL-DNA GLYCOSYLASE"/>
    <property type="match status" value="1"/>
</dbReference>
<keyword evidence="6" id="KW-0411">Iron-sulfur</keyword>
<dbReference type="AlphaFoldDB" id="A0A370DU15"/>
<sequence length="181" mass="19961">MIGPVVTCQPVVSPIMLAGQAPGDREGPAGKPFAWTAGKTLFKWFDGIGLGETQFRSRVYMAAVCRCFPGKNPKGGDRVPSKIEITNCSRWIETEIELLKPRLLIPVGKLAMARFMKVNKLVDIVGKTHQIEINGLTTDVIPLPHPSGLNTWFRTEPGKTLLLQAMSQIEAHQAWQSILDE</sequence>
<evidence type="ECO:0000259" key="8">
    <source>
        <dbReference type="SMART" id="SM00986"/>
    </source>
</evidence>
<dbReference type="InterPro" id="IPR051536">
    <property type="entry name" value="UDG_Type-4/5"/>
</dbReference>
<dbReference type="SMART" id="SM00986">
    <property type="entry name" value="UDG"/>
    <property type="match status" value="1"/>
</dbReference>
<name>A0A370DU15_9GAMM</name>